<keyword evidence="2" id="KW-1003">Cell membrane</keyword>
<dbReference type="PANTHER" id="PTHR30213">
    <property type="entry name" value="INNER MEMBRANE PROTEIN YHJD"/>
    <property type="match status" value="1"/>
</dbReference>
<keyword evidence="6" id="KW-0175">Coiled coil</keyword>
<organism evidence="8 9">
    <name type="scientific">Arcanobacterium pinnipediorum</name>
    <dbReference type="NCBI Taxonomy" id="1503041"/>
    <lineage>
        <taxon>Bacteria</taxon>
        <taxon>Bacillati</taxon>
        <taxon>Actinomycetota</taxon>
        <taxon>Actinomycetes</taxon>
        <taxon>Actinomycetales</taxon>
        <taxon>Actinomycetaceae</taxon>
        <taxon>Arcanobacterium</taxon>
    </lineage>
</organism>
<reference evidence="8" key="1">
    <citation type="submission" date="2022-06" db="EMBL/GenBank/DDBJ databases">
        <title>Complete Genome Sequence of Arcanobacterium pinnipediorum strain DSM 28752 isolated from a harbour seal.</title>
        <authorList>
            <person name="Borowiak M."/>
            <person name="Kreitlow A."/>
            <person name="Alssahen M."/>
            <person name="Malorny B."/>
            <person name="Laemmler C."/>
            <person name="Prenger-Berninghoff E."/>
            <person name="Siebert U."/>
            <person name="Ploetz M."/>
            <person name="Abdulmawjood A."/>
        </authorList>
    </citation>
    <scope>NUCLEOTIDE SEQUENCE</scope>
    <source>
        <strain evidence="8">DSM 28752</strain>
    </source>
</reference>
<accession>A0ABY5AIG8</accession>
<keyword evidence="3 7" id="KW-0812">Transmembrane</keyword>
<feature type="transmembrane region" description="Helical" evidence="7">
    <location>
        <begin position="235"/>
        <end position="253"/>
    </location>
</feature>
<evidence type="ECO:0000256" key="7">
    <source>
        <dbReference type="SAM" id="Phobius"/>
    </source>
</evidence>
<dbReference type="EMBL" id="CP099547">
    <property type="protein sequence ID" value="USR78983.1"/>
    <property type="molecule type" value="Genomic_DNA"/>
</dbReference>
<evidence type="ECO:0000256" key="5">
    <source>
        <dbReference type="ARBA" id="ARBA00023136"/>
    </source>
</evidence>
<dbReference type="Pfam" id="PF03631">
    <property type="entry name" value="Virul_fac_BrkB"/>
    <property type="match status" value="1"/>
</dbReference>
<comment type="subcellular location">
    <subcellularLocation>
        <location evidence="1">Cell membrane</location>
        <topology evidence="1">Multi-pass membrane protein</topology>
    </subcellularLocation>
</comment>
<feature type="coiled-coil region" evidence="6">
    <location>
        <begin position="357"/>
        <end position="391"/>
    </location>
</feature>
<evidence type="ECO:0000313" key="9">
    <source>
        <dbReference type="Proteomes" id="UP001056109"/>
    </source>
</evidence>
<dbReference type="RefSeq" id="WP_252672847.1">
    <property type="nucleotide sequence ID" value="NZ_CP099547.1"/>
</dbReference>
<feature type="transmembrane region" description="Helical" evidence="7">
    <location>
        <begin position="115"/>
        <end position="148"/>
    </location>
</feature>
<feature type="transmembrane region" description="Helical" evidence="7">
    <location>
        <begin position="160"/>
        <end position="180"/>
    </location>
</feature>
<evidence type="ECO:0000313" key="8">
    <source>
        <dbReference type="EMBL" id="USR78983.1"/>
    </source>
</evidence>
<evidence type="ECO:0000256" key="1">
    <source>
        <dbReference type="ARBA" id="ARBA00004651"/>
    </source>
</evidence>
<feature type="transmembrane region" description="Helical" evidence="7">
    <location>
        <begin position="265"/>
        <end position="294"/>
    </location>
</feature>
<evidence type="ECO:0000256" key="2">
    <source>
        <dbReference type="ARBA" id="ARBA00022475"/>
    </source>
</evidence>
<dbReference type="PANTHER" id="PTHR30213:SF1">
    <property type="entry name" value="INNER MEMBRANE PROTEIN YHJD"/>
    <property type="match status" value="1"/>
</dbReference>
<sequence length="431" mass="46898">MEDVTVAPKPTLMERITGLIEWVFQLRPVRAFSRYSWARGYLLAGGIAYSALFAIGGALTLALTVFSYTLGGNDELRQTLFETVNSSLPGILKTEESPSGLLDPHALIIENPINVASIISIVVLLWSAASLMTALRIAILGMFGITYLSRPFVKAKLMDLSGFLMIGIGALATVTLVTISTQFSETILQWLNIPGAVGSFFIEVGTILIALVVDTVIFMFLFSVMSGAHPPLKDLVKGSLLAGIASSVLRFLGTTVVSSVSDNPLLAPFAAIATLLIWVNLLAQVTLVAAAFVANPPAPGEPTKSQLEHADEYPNYVTETVRETLDWNYDPMTGVVAPHPENDQEAELVPPWSGPRAAWKQKRIARAEDNLQRAQERVDAARKDYAQSAWEAYMNKTVPTTSATRAQADPKIIGEKVARQLQDERTRENDK</sequence>
<gene>
    <name evidence="8" type="ORF">NG665_06210</name>
</gene>
<keyword evidence="5 7" id="KW-0472">Membrane</keyword>
<evidence type="ECO:0000256" key="6">
    <source>
        <dbReference type="SAM" id="Coils"/>
    </source>
</evidence>
<dbReference type="Proteomes" id="UP001056109">
    <property type="component" value="Chromosome"/>
</dbReference>
<name>A0ABY5AIG8_9ACTO</name>
<keyword evidence="4 7" id="KW-1133">Transmembrane helix</keyword>
<feature type="transmembrane region" description="Helical" evidence="7">
    <location>
        <begin position="200"/>
        <end position="223"/>
    </location>
</feature>
<protein>
    <submittedName>
        <fullName evidence="8">YihY/virulence factor BrkB family protein</fullName>
    </submittedName>
</protein>
<evidence type="ECO:0000256" key="4">
    <source>
        <dbReference type="ARBA" id="ARBA00022989"/>
    </source>
</evidence>
<keyword evidence="9" id="KW-1185">Reference proteome</keyword>
<evidence type="ECO:0000256" key="3">
    <source>
        <dbReference type="ARBA" id="ARBA00022692"/>
    </source>
</evidence>
<dbReference type="InterPro" id="IPR017039">
    <property type="entry name" value="Virul_fac_BrkB"/>
</dbReference>
<feature type="transmembrane region" description="Helical" evidence="7">
    <location>
        <begin position="40"/>
        <end position="66"/>
    </location>
</feature>
<proteinExistence type="predicted"/>